<gene>
    <name evidence="1" type="ORF">P8C59_007361</name>
</gene>
<evidence type="ECO:0000313" key="2">
    <source>
        <dbReference type="Proteomes" id="UP001217918"/>
    </source>
</evidence>
<organism evidence="1 2">
    <name type="scientific">Phyllachora maydis</name>
    <dbReference type="NCBI Taxonomy" id="1825666"/>
    <lineage>
        <taxon>Eukaryota</taxon>
        <taxon>Fungi</taxon>
        <taxon>Dikarya</taxon>
        <taxon>Ascomycota</taxon>
        <taxon>Pezizomycotina</taxon>
        <taxon>Sordariomycetes</taxon>
        <taxon>Sordariomycetidae</taxon>
        <taxon>Phyllachorales</taxon>
        <taxon>Phyllachoraceae</taxon>
        <taxon>Phyllachora</taxon>
    </lineage>
</organism>
<keyword evidence="2" id="KW-1185">Reference proteome</keyword>
<accession>A0AAD9ME57</accession>
<comment type="caution">
    <text evidence="1">The sequence shown here is derived from an EMBL/GenBank/DDBJ whole genome shotgun (WGS) entry which is preliminary data.</text>
</comment>
<dbReference type="EMBL" id="JAQQPM010000006">
    <property type="protein sequence ID" value="KAK2073052.1"/>
    <property type="molecule type" value="Genomic_DNA"/>
</dbReference>
<reference evidence="1" key="1">
    <citation type="journal article" date="2023" name="Mol. Plant Microbe Interact.">
        <title>Elucidating the Obligate Nature and Biological Capacity of an Invasive Fungal Corn Pathogen.</title>
        <authorList>
            <person name="MacCready J.S."/>
            <person name="Roggenkamp E.M."/>
            <person name="Gdanetz K."/>
            <person name="Chilvers M.I."/>
        </authorList>
    </citation>
    <scope>NUCLEOTIDE SEQUENCE</scope>
    <source>
        <strain evidence="1">PM02</strain>
    </source>
</reference>
<dbReference type="Proteomes" id="UP001217918">
    <property type="component" value="Unassembled WGS sequence"/>
</dbReference>
<protein>
    <submittedName>
        <fullName evidence="1">Uncharacterized protein</fullName>
    </submittedName>
</protein>
<proteinExistence type="predicted"/>
<name>A0AAD9ME57_9PEZI</name>
<evidence type="ECO:0000313" key="1">
    <source>
        <dbReference type="EMBL" id="KAK2073052.1"/>
    </source>
</evidence>
<sequence>MVAAAVVS</sequence>